<evidence type="ECO:0000256" key="4">
    <source>
        <dbReference type="ARBA" id="ARBA00022798"/>
    </source>
</evidence>
<evidence type="ECO:0000256" key="2">
    <source>
        <dbReference type="ARBA" id="ARBA00012247"/>
    </source>
</evidence>
<proteinExistence type="inferred from homology"/>
<evidence type="ECO:0000256" key="1">
    <source>
        <dbReference type="ARBA" id="ARBA00007277"/>
    </source>
</evidence>
<keyword evidence="4" id="KW-0319">Glycerol metabolism</keyword>
<evidence type="ECO:0000259" key="7">
    <source>
        <dbReference type="PROSITE" id="PS51704"/>
    </source>
</evidence>
<dbReference type="InterPro" id="IPR017946">
    <property type="entry name" value="PLC-like_Pdiesterase_TIM-brl"/>
</dbReference>
<keyword evidence="9" id="KW-1185">Reference proteome</keyword>
<evidence type="ECO:0000313" key="9">
    <source>
        <dbReference type="Proteomes" id="UP001429984"/>
    </source>
</evidence>
<dbReference type="PANTHER" id="PTHR43620:SF7">
    <property type="entry name" value="GLYCEROPHOSPHODIESTER PHOSPHODIESTERASE GDPD5-RELATED"/>
    <property type="match status" value="1"/>
</dbReference>
<dbReference type="SUPFAM" id="SSF51695">
    <property type="entry name" value="PLC-like phosphodiesterases"/>
    <property type="match status" value="1"/>
</dbReference>
<sequence>MRMAAHTSPIVIAHRGASGYRPEHTLEAYRLAIHQGADFIEPDLVATKDGVLVVRHENEISGTTDVAARPEFADRRTTKPVDGASMTGWFTEDFTLAELKTLRAKERIPELRPDNARFDGLYEIPTFAEVVQLAKRESRDGRRIGIYPETKHPTYFAFEGRRLDGSVIGLSLGQMLVDTLVAEDFTDPERVYIQSFEIANLIELHDVVMPRSNVSVPLVQLMGELEFTRPYDVLFNAARGADLAEIYSGLNGVVSSGAQTHYADLASESALAWMKGRYATAIGPWKGSLPVSVSAMEQGTHPLLARALAAGLQVHPYTLRAEEPFLSRTTDGAKRPVLDEARLLLELGVHGFFIDHPDLGVAARNAHEAARRKVL</sequence>
<protein>
    <recommendedName>
        <fullName evidence="2">glycerophosphodiester phosphodiesterase</fullName>
        <ecNumber evidence="2">3.1.4.46</ecNumber>
    </recommendedName>
</protein>
<dbReference type="Gene3D" id="3.20.20.190">
    <property type="entry name" value="Phosphatidylinositol (PI) phosphodiesterase"/>
    <property type="match status" value="1"/>
</dbReference>
<accession>A0ABS0B6L6</accession>
<organism evidence="8 9">
    <name type="scientific">Lysobacter niastensis</name>
    <dbReference type="NCBI Taxonomy" id="380629"/>
    <lineage>
        <taxon>Bacteria</taxon>
        <taxon>Pseudomonadati</taxon>
        <taxon>Pseudomonadota</taxon>
        <taxon>Gammaproteobacteria</taxon>
        <taxon>Lysobacterales</taxon>
        <taxon>Lysobacteraceae</taxon>
        <taxon>Lysobacter</taxon>
    </lineage>
</organism>
<dbReference type="PROSITE" id="PS51704">
    <property type="entry name" value="GP_PDE"/>
    <property type="match status" value="1"/>
</dbReference>
<evidence type="ECO:0000313" key="8">
    <source>
        <dbReference type="EMBL" id="MBF6024676.1"/>
    </source>
</evidence>
<comment type="catalytic activity">
    <reaction evidence="6">
        <text>a sn-glycero-3-phosphodiester + H2O = an alcohol + sn-glycerol 3-phosphate + H(+)</text>
        <dbReference type="Rhea" id="RHEA:12969"/>
        <dbReference type="ChEBI" id="CHEBI:15377"/>
        <dbReference type="ChEBI" id="CHEBI:15378"/>
        <dbReference type="ChEBI" id="CHEBI:30879"/>
        <dbReference type="ChEBI" id="CHEBI:57597"/>
        <dbReference type="ChEBI" id="CHEBI:83408"/>
        <dbReference type="EC" id="3.1.4.46"/>
    </reaction>
</comment>
<dbReference type="EC" id="3.1.4.46" evidence="2"/>
<name>A0ABS0B6L6_9GAMM</name>
<comment type="similarity">
    <text evidence="1">Belongs to the glycerophosphoryl diester phosphodiesterase family.</text>
</comment>
<keyword evidence="5" id="KW-0378">Hydrolase</keyword>
<evidence type="ECO:0000256" key="3">
    <source>
        <dbReference type="ARBA" id="ARBA00022729"/>
    </source>
</evidence>
<gene>
    <name evidence="8" type="ORF">IU514_11610</name>
</gene>
<keyword evidence="3" id="KW-0732">Signal</keyword>
<dbReference type="Proteomes" id="UP001429984">
    <property type="component" value="Unassembled WGS sequence"/>
</dbReference>
<evidence type="ECO:0000256" key="6">
    <source>
        <dbReference type="ARBA" id="ARBA00047512"/>
    </source>
</evidence>
<dbReference type="EMBL" id="JADLZT010000006">
    <property type="protein sequence ID" value="MBF6024676.1"/>
    <property type="molecule type" value="Genomic_DNA"/>
</dbReference>
<evidence type="ECO:0000256" key="5">
    <source>
        <dbReference type="ARBA" id="ARBA00022801"/>
    </source>
</evidence>
<dbReference type="Pfam" id="PF03009">
    <property type="entry name" value="GDPD"/>
    <property type="match status" value="1"/>
</dbReference>
<feature type="domain" description="GP-PDE" evidence="7">
    <location>
        <begin position="9"/>
        <end position="364"/>
    </location>
</feature>
<dbReference type="InterPro" id="IPR030395">
    <property type="entry name" value="GP_PDE_dom"/>
</dbReference>
<reference evidence="8 9" key="1">
    <citation type="submission" date="2020-11" db="EMBL/GenBank/DDBJ databases">
        <title>Draft Genome Sequence and Secondary Metabolite Biosynthetic Potential of the Lysobacter niastensis Type strain DSM 18481.</title>
        <authorList>
            <person name="Turrini P."/>
            <person name="Artuso I."/>
            <person name="Tescari M."/>
            <person name="Lugli G.A."/>
            <person name="Frangipani E."/>
            <person name="Ventura M."/>
            <person name="Visca P."/>
        </authorList>
    </citation>
    <scope>NUCLEOTIDE SEQUENCE [LARGE SCALE GENOMIC DNA]</scope>
    <source>
        <strain evidence="8 9">DSM 18481</strain>
    </source>
</reference>
<comment type="caution">
    <text evidence="8">The sequence shown here is derived from an EMBL/GenBank/DDBJ whole genome shotgun (WGS) entry which is preliminary data.</text>
</comment>
<dbReference type="PANTHER" id="PTHR43620">
    <property type="entry name" value="GLYCEROPHOSPHORYL DIESTER PHOSPHODIESTERASE"/>
    <property type="match status" value="1"/>
</dbReference>